<evidence type="ECO:0000313" key="2">
    <source>
        <dbReference type="EMBL" id="MBF1352923.1"/>
    </source>
</evidence>
<evidence type="ECO:0000313" key="3">
    <source>
        <dbReference type="Proteomes" id="UP000722050"/>
    </source>
</evidence>
<feature type="non-terminal residue" evidence="2">
    <location>
        <position position="570"/>
    </location>
</feature>
<dbReference type="EMBL" id="JABZQH010000334">
    <property type="protein sequence ID" value="MBF1352923.1"/>
    <property type="molecule type" value="Genomic_DNA"/>
</dbReference>
<dbReference type="AlphaFoldDB" id="A0A930EFC1"/>
<sequence length="570" mass="63907">ADTVDVKFQKKNVHVYVSLKKGNVFDINAKNPIIINGVDISKYSEDDVYISYPETDFEPNLTKATVMDIYIYPDLWKKLNKSGPKEDEPTVKPDEQGKYKPSDYAKVYETEKVKLADLPIYEKVNGKEVPVNKAIKFSVYNSTTQQHETNAVSADSKLKELTLVKDNNYIISIDDKEYDMDNAYITSNKDGALPQNYKIDGKTVDKLVLIKRTKPADGTDNHKRVRVQLPVFYKDKQGSEVPAPNVKFKLTSPIDTVTVTSDEDGFIECDLIEDNNYMIEVSGGTYAMDSFPLTVKDKSEWNSGKHPYDHLSCRNVLSLIVFDKADDHKHDTVISTYDDNVELTGLNFGTEGKYALNERVLPNGSVKVFEGKDYEVVDIDTVNMARVEISKLAHGSFEVTRKVPAGKSVKQVYYIDEAGKPVKVKFSQDGDKVKFLMDTMSMYNNVIEYGSNEQAEYYVVNKDSLKWNSGDEALEIVVKAKSSDEDTYDNFSHVTVDGVLVSADNYTKTKGSLRLKFKSSYLKTLSNGSHTAKIYFQNGAVEARFTVAGNNSQRNSGSIVSASSKAKNLV</sequence>
<accession>A0A930EFC1</accession>
<protein>
    <submittedName>
        <fullName evidence="2">Uncharacterized protein</fullName>
    </submittedName>
</protein>
<evidence type="ECO:0000256" key="1">
    <source>
        <dbReference type="SAM" id="MobiDB-lite"/>
    </source>
</evidence>
<dbReference type="Proteomes" id="UP000722050">
    <property type="component" value="Unassembled WGS sequence"/>
</dbReference>
<feature type="region of interest" description="Disordered" evidence="1">
    <location>
        <begin position="551"/>
        <end position="570"/>
    </location>
</feature>
<name>A0A930EFC1_9FIRM</name>
<feature type="non-terminal residue" evidence="2">
    <location>
        <position position="1"/>
    </location>
</feature>
<comment type="caution">
    <text evidence="2">The sequence shown here is derived from an EMBL/GenBank/DDBJ whole genome shotgun (WGS) entry which is preliminary data.</text>
</comment>
<proteinExistence type="predicted"/>
<gene>
    <name evidence="2" type="ORF">HXM71_07420</name>
</gene>
<reference evidence="2" key="1">
    <citation type="submission" date="2020-04" db="EMBL/GenBank/DDBJ databases">
        <title>Deep metagenomics examines the oral microbiome during advanced dental caries in children, revealing novel taxa and co-occurrences with host molecules.</title>
        <authorList>
            <person name="Baker J.L."/>
            <person name="Morton J.T."/>
            <person name="Dinis M."/>
            <person name="Alvarez R."/>
            <person name="Tran N.C."/>
            <person name="Knight R."/>
            <person name="Edlund A."/>
        </authorList>
    </citation>
    <scope>NUCLEOTIDE SEQUENCE</scope>
    <source>
        <strain evidence="2">JCVI_24_bin.8</strain>
    </source>
</reference>
<organism evidence="2 3">
    <name type="scientific">Mogibacterium diversum</name>
    <dbReference type="NCBI Taxonomy" id="114527"/>
    <lineage>
        <taxon>Bacteria</taxon>
        <taxon>Bacillati</taxon>
        <taxon>Bacillota</taxon>
        <taxon>Clostridia</taxon>
        <taxon>Peptostreptococcales</taxon>
        <taxon>Anaerovoracaceae</taxon>
        <taxon>Mogibacterium</taxon>
    </lineage>
</organism>